<dbReference type="InterPro" id="IPR005532">
    <property type="entry name" value="SUMF_dom"/>
</dbReference>
<dbReference type="InterPro" id="IPR051043">
    <property type="entry name" value="Sulfatase_Mod_Factor_Kinase"/>
</dbReference>
<dbReference type="RefSeq" id="WP_011023031.1">
    <property type="nucleotide sequence ID" value="NC_003552.1"/>
</dbReference>
<protein>
    <recommendedName>
        <fullName evidence="1">Sulfatase-modifying factor enzyme-like domain-containing protein</fullName>
    </recommendedName>
</protein>
<dbReference type="InParanoid" id="Q8TLE4"/>
<dbReference type="STRING" id="188937.MA_3092"/>
<sequence>MTLTGACIWVLQNNSNRKGVEAMSLSPKRKLLRLIPVFLLFVCIVGFSGCIDNEPQELPKNYTNSLGMEFVLIPAGEFRMGSPSYEGKMFDFDSPVHNVTIREPFYMSKYEVTQKEWTEVMGYNPSYFKGEDLPVDSVLWSEAQQFILKLNLKEGSNTYRLPTEAEWEYACRAGTTTRFSFGDENEDLIEYGWSGYDANGTSHPVGQKLPNPWGLYDMHGNLWELTQDSWHSNYEGAPSDGSAWSDKNQTAFVGRGGSWLDGPNLCTSSFRGSNSVDAKVSCLGFRLVKNA</sequence>
<reference evidence="2 3" key="1">
    <citation type="journal article" date="2002" name="Genome Res.">
        <title>The genome of Methanosarcina acetivorans reveals extensive metabolic and physiological diversity.</title>
        <authorList>
            <person name="Galagan J.E."/>
            <person name="Nusbaum C."/>
            <person name="Roy A."/>
            <person name="Endrizzi M.G."/>
            <person name="Macdonald P."/>
            <person name="FitzHugh W."/>
            <person name="Calvo S."/>
            <person name="Engels R."/>
            <person name="Smirnov S."/>
            <person name="Atnoor D."/>
            <person name="Brown A."/>
            <person name="Allen N."/>
            <person name="Naylor J."/>
            <person name="Stange-Thomann N."/>
            <person name="DeArellano K."/>
            <person name="Johnson R."/>
            <person name="Linton L."/>
            <person name="McEwan P."/>
            <person name="McKernan K."/>
            <person name="Talamas J."/>
            <person name="Tirrell A."/>
            <person name="Ye W."/>
            <person name="Zimmer A."/>
            <person name="Barber R.D."/>
            <person name="Cann I."/>
            <person name="Graham D.E."/>
            <person name="Grahame D.A."/>
            <person name="Guss A."/>
            <person name="Hedderich R."/>
            <person name="Ingram-Smith C."/>
            <person name="Kuettner C.H."/>
            <person name="Krzycki J.A."/>
            <person name="Leigh J.A."/>
            <person name="Li W."/>
            <person name="Liu J."/>
            <person name="Mukhopadhyay B."/>
            <person name="Reeve J.N."/>
            <person name="Smith K."/>
            <person name="Springer T.A."/>
            <person name="Umayam L.A."/>
            <person name="White O."/>
            <person name="White R.H."/>
            <person name="de Macario E.C."/>
            <person name="Ferry J.G."/>
            <person name="Jarrell K.F."/>
            <person name="Jing H."/>
            <person name="Macario A.J.L."/>
            <person name="Paulsen I."/>
            <person name="Pritchett M."/>
            <person name="Sowers K.R."/>
            <person name="Swanson R.V."/>
            <person name="Zinder S.H."/>
            <person name="Lander E."/>
            <person name="Metcalf W.W."/>
            <person name="Birren B."/>
        </authorList>
    </citation>
    <scope>NUCLEOTIDE SEQUENCE [LARGE SCALE GENOMIC DNA]</scope>
    <source>
        <strain evidence="3">ATCC 35395 / DSM 2834 / JCM 12185 / C2A</strain>
    </source>
</reference>
<evidence type="ECO:0000259" key="1">
    <source>
        <dbReference type="Pfam" id="PF03781"/>
    </source>
</evidence>
<gene>
    <name evidence="2" type="ordered locus">MA_3092</name>
</gene>
<dbReference type="KEGG" id="mac:MA_3092"/>
<dbReference type="PANTHER" id="PTHR23150">
    <property type="entry name" value="SULFATASE MODIFYING FACTOR 1, 2"/>
    <property type="match status" value="1"/>
</dbReference>
<dbReference type="SUPFAM" id="SSF56436">
    <property type="entry name" value="C-type lectin-like"/>
    <property type="match status" value="1"/>
</dbReference>
<dbReference type="Proteomes" id="UP000002487">
    <property type="component" value="Chromosome"/>
</dbReference>
<dbReference type="GeneID" id="1474986"/>
<dbReference type="EMBL" id="AE010299">
    <property type="protein sequence ID" value="AAM06465.1"/>
    <property type="molecule type" value="Genomic_DNA"/>
</dbReference>
<feature type="domain" description="Sulfatase-modifying factor enzyme-like" evidence="1">
    <location>
        <begin position="69"/>
        <end position="289"/>
    </location>
</feature>
<keyword evidence="3" id="KW-1185">Reference proteome</keyword>
<organism evidence="2 3">
    <name type="scientific">Methanosarcina acetivorans (strain ATCC 35395 / DSM 2834 / JCM 12185 / C2A)</name>
    <dbReference type="NCBI Taxonomy" id="188937"/>
    <lineage>
        <taxon>Archaea</taxon>
        <taxon>Methanobacteriati</taxon>
        <taxon>Methanobacteriota</taxon>
        <taxon>Stenosarchaea group</taxon>
        <taxon>Methanomicrobia</taxon>
        <taxon>Methanosarcinales</taxon>
        <taxon>Methanosarcinaceae</taxon>
        <taxon>Methanosarcina</taxon>
    </lineage>
</organism>
<dbReference type="AlphaFoldDB" id="Q8TLE4"/>
<dbReference type="InterPro" id="IPR042095">
    <property type="entry name" value="SUMF_sf"/>
</dbReference>
<proteinExistence type="predicted"/>
<evidence type="ECO:0000313" key="2">
    <source>
        <dbReference type="EMBL" id="AAM06465.1"/>
    </source>
</evidence>
<dbReference type="HOGENOM" id="CLU_012431_2_1_2"/>
<accession>Q8TLE4</accession>
<evidence type="ECO:0000313" key="3">
    <source>
        <dbReference type="Proteomes" id="UP000002487"/>
    </source>
</evidence>
<dbReference type="InterPro" id="IPR016187">
    <property type="entry name" value="CTDL_fold"/>
</dbReference>
<dbReference type="GO" id="GO:0120147">
    <property type="term" value="F:formylglycine-generating oxidase activity"/>
    <property type="evidence" value="ECO:0000318"/>
    <property type="project" value="GO_Central"/>
</dbReference>
<dbReference type="PANTHER" id="PTHR23150:SF19">
    <property type="entry name" value="FORMYLGLYCINE-GENERATING ENZYME"/>
    <property type="match status" value="1"/>
</dbReference>
<name>Q8TLE4_METAC</name>
<dbReference type="Gene3D" id="3.90.1580.10">
    <property type="entry name" value="paralog of FGE (formylglycine-generating enzyme)"/>
    <property type="match status" value="1"/>
</dbReference>
<dbReference type="EnsemblBacteria" id="AAM06465">
    <property type="protein sequence ID" value="AAM06465"/>
    <property type="gene ID" value="MA_3092"/>
</dbReference>
<dbReference type="PhylomeDB" id="Q8TLE4"/>
<dbReference type="Pfam" id="PF03781">
    <property type="entry name" value="FGE-sulfatase"/>
    <property type="match status" value="1"/>
</dbReference>